<dbReference type="CDD" id="cd00082">
    <property type="entry name" value="HisKA"/>
    <property type="match status" value="1"/>
</dbReference>
<organism evidence="16 17">
    <name type="scientific">Halobacillus salinus</name>
    <dbReference type="NCBI Taxonomy" id="192814"/>
    <lineage>
        <taxon>Bacteria</taxon>
        <taxon>Bacillati</taxon>
        <taxon>Bacillota</taxon>
        <taxon>Bacilli</taxon>
        <taxon>Bacillales</taxon>
        <taxon>Bacillaceae</taxon>
        <taxon>Halobacillus</taxon>
    </lineage>
</organism>
<comment type="subcellular location">
    <subcellularLocation>
        <location evidence="2">Cell membrane</location>
        <topology evidence="2">Multi-pass membrane protein</topology>
    </subcellularLocation>
</comment>
<dbReference type="Gene3D" id="6.10.340.10">
    <property type="match status" value="1"/>
</dbReference>
<comment type="caution">
    <text evidence="16">The sequence shown here is derived from an EMBL/GenBank/DDBJ whole genome shotgun (WGS) entry which is preliminary data.</text>
</comment>
<dbReference type="Pfam" id="PF00512">
    <property type="entry name" value="HisKA"/>
    <property type="match status" value="1"/>
</dbReference>
<dbReference type="PROSITE" id="PS50885">
    <property type="entry name" value="HAMP"/>
    <property type="match status" value="1"/>
</dbReference>
<gene>
    <name evidence="16" type="ORF">E4663_16710</name>
</gene>
<evidence type="ECO:0000256" key="12">
    <source>
        <dbReference type="SAM" id="Coils"/>
    </source>
</evidence>
<evidence type="ECO:0000256" key="5">
    <source>
        <dbReference type="ARBA" id="ARBA00022553"/>
    </source>
</evidence>
<dbReference type="SUPFAM" id="SSF158472">
    <property type="entry name" value="HAMP domain-like"/>
    <property type="match status" value="1"/>
</dbReference>
<dbReference type="EMBL" id="SRJC01000006">
    <property type="protein sequence ID" value="TGB01443.1"/>
    <property type="molecule type" value="Genomic_DNA"/>
</dbReference>
<dbReference type="EC" id="2.7.13.3" evidence="3"/>
<dbReference type="InterPro" id="IPR036097">
    <property type="entry name" value="HisK_dim/P_sf"/>
</dbReference>
<keyword evidence="12" id="KW-0175">Coiled coil</keyword>
<dbReference type="InterPro" id="IPR003661">
    <property type="entry name" value="HisK_dim/P_dom"/>
</dbReference>
<evidence type="ECO:0000313" key="17">
    <source>
        <dbReference type="Proteomes" id="UP000297982"/>
    </source>
</evidence>
<evidence type="ECO:0000259" key="15">
    <source>
        <dbReference type="PROSITE" id="PS50885"/>
    </source>
</evidence>
<keyword evidence="13" id="KW-1133">Transmembrane helix</keyword>
<evidence type="ECO:0000259" key="14">
    <source>
        <dbReference type="PROSITE" id="PS50109"/>
    </source>
</evidence>
<keyword evidence="17" id="KW-1185">Reference proteome</keyword>
<dbReference type="InterPro" id="IPR036890">
    <property type="entry name" value="HATPase_C_sf"/>
</dbReference>
<dbReference type="PANTHER" id="PTHR43065:SF10">
    <property type="entry name" value="PEROXIDE STRESS-ACTIVATED HISTIDINE KINASE MAK3"/>
    <property type="match status" value="1"/>
</dbReference>
<evidence type="ECO:0000256" key="3">
    <source>
        <dbReference type="ARBA" id="ARBA00012438"/>
    </source>
</evidence>
<evidence type="ECO:0000256" key="11">
    <source>
        <dbReference type="ARBA" id="ARBA00023136"/>
    </source>
</evidence>
<evidence type="ECO:0000256" key="7">
    <source>
        <dbReference type="ARBA" id="ARBA00022741"/>
    </source>
</evidence>
<dbReference type="InterPro" id="IPR003594">
    <property type="entry name" value="HATPase_dom"/>
</dbReference>
<keyword evidence="10" id="KW-0902">Two-component regulatory system</keyword>
<accession>A0A4Z0GXW4</accession>
<keyword evidence="7" id="KW-0547">Nucleotide-binding</keyword>
<evidence type="ECO:0000256" key="10">
    <source>
        <dbReference type="ARBA" id="ARBA00023012"/>
    </source>
</evidence>
<dbReference type="PRINTS" id="PR00344">
    <property type="entry name" value="BCTRLSENSOR"/>
</dbReference>
<proteinExistence type="predicted"/>
<keyword evidence="9" id="KW-0067">ATP-binding</keyword>
<dbReference type="GO" id="GO:0000155">
    <property type="term" value="F:phosphorelay sensor kinase activity"/>
    <property type="evidence" value="ECO:0007669"/>
    <property type="project" value="InterPro"/>
</dbReference>
<dbReference type="PANTHER" id="PTHR43065">
    <property type="entry name" value="SENSOR HISTIDINE KINASE"/>
    <property type="match status" value="1"/>
</dbReference>
<evidence type="ECO:0000256" key="1">
    <source>
        <dbReference type="ARBA" id="ARBA00000085"/>
    </source>
</evidence>
<comment type="catalytic activity">
    <reaction evidence="1">
        <text>ATP + protein L-histidine = ADP + protein N-phospho-L-histidine.</text>
        <dbReference type="EC" id="2.7.13.3"/>
    </reaction>
</comment>
<keyword evidence="8" id="KW-0418">Kinase</keyword>
<dbReference type="InterPro" id="IPR004358">
    <property type="entry name" value="Sig_transdc_His_kin-like_C"/>
</dbReference>
<dbReference type="Gene3D" id="3.30.565.10">
    <property type="entry name" value="Histidine kinase-like ATPase, C-terminal domain"/>
    <property type="match status" value="1"/>
</dbReference>
<keyword evidence="11 13" id="KW-0472">Membrane</keyword>
<evidence type="ECO:0000256" key="2">
    <source>
        <dbReference type="ARBA" id="ARBA00004651"/>
    </source>
</evidence>
<dbReference type="Proteomes" id="UP000297982">
    <property type="component" value="Unassembled WGS sequence"/>
</dbReference>
<evidence type="ECO:0000256" key="9">
    <source>
        <dbReference type="ARBA" id="ARBA00022840"/>
    </source>
</evidence>
<feature type="transmembrane region" description="Helical" evidence="13">
    <location>
        <begin position="37"/>
        <end position="59"/>
    </location>
</feature>
<evidence type="ECO:0000256" key="4">
    <source>
        <dbReference type="ARBA" id="ARBA00022475"/>
    </source>
</evidence>
<keyword evidence="13" id="KW-0812">Transmembrane</keyword>
<evidence type="ECO:0000313" key="16">
    <source>
        <dbReference type="EMBL" id="TGB01443.1"/>
    </source>
</evidence>
<dbReference type="InterPro" id="IPR003660">
    <property type="entry name" value="HAMP_dom"/>
</dbReference>
<keyword evidence="6" id="KW-0808">Transferase</keyword>
<dbReference type="GO" id="GO:0005886">
    <property type="term" value="C:plasma membrane"/>
    <property type="evidence" value="ECO:0007669"/>
    <property type="project" value="UniProtKB-SubCell"/>
</dbReference>
<reference evidence="16 17" key="1">
    <citation type="journal article" date="2003" name="Int. J. Syst. Evol. Microbiol.">
        <title>Halobacillus salinus sp. nov., isolated from a salt lake on the coast of the East Sea in Korea.</title>
        <authorList>
            <person name="Yoon J.H."/>
            <person name="Kang K.H."/>
            <person name="Park Y.H."/>
        </authorList>
    </citation>
    <scope>NUCLEOTIDE SEQUENCE [LARGE SCALE GENOMIC DNA]</scope>
    <source>
        <strain evidence="16 17">HSL-3</strain>
    </source>
</reference>
<dbReference type="SUPFAM" id="SSF47384">
    <property type="entry name" value="Homodimeric domain of signal transducing histidine kinase"/>
    <property type="match status" value="1"/>
</dbReference>
<feature type="domain" description="HAMP" evidence="15">
    <location>
        <begin position="203"/>
        <end position="257"/>
    </location>
</feature>
<dbReference type="SMART" id="SM00387">
    <property type="entry name" value="HATPase_c"/>
    <property type="match status" value="1"/>
</dbReference>
<protein>
    <recommendedName>
        <fullName evidence="3">histidine kinase</fullName>
        <ecNumber evidence="3">2.7.13.3</ecNumber>
    </recommendedName>
</protein>
<name>A0A4Z0GXW4_9BACI</name>
<dbReference type="InterPro" id="IPR005467">
    <property type="entry name" value="His_kinase_dom"/>
</dbReference>
<dbReference type="SUPFAM" id="SSF55874">
    <property type="entry name" value="ATPase domain of HSP90 chaperone/DNA topoisomerase II/histidine kinase"/>
    <property type="match status" value="1"/>
</dbReference>
<dbReference type="SMART" id="SM00388">
    <property type="entry name" value="HisKA"/>
    <property type="match status" value="1"/>
</dbReference>
<dbReference type="PROSITE" id="PS50109">
    <property type="entry name" value="HIS_KIN"/>
    <property type="match status" value="1"/>
</dbReference>
<feature type="coiled-coil region" evidence="12">
    <location>
        <begin position="245"/>
        <end position="272"/>
    </location>
</feature>
<keyword evidence="4" id="KW-1003">Cell membrane</keyword>
<evidence type="ECO:0000256" key="6">
    <source>
        <dbReference type="ARBA" id="ARBA00022679"/>
    </source>
</evidence>
<sequence length="596" mass="66817">MGGRTSTILSFHRFLSQVCCSFGMEGKIMRHSIERKILVPFLLIVLLPSLIIGAVSLWSSYQSEKELKMTTVHEKLDSVHRYATLLRNRANEGEIAEQDARSMMRELIQDTEGLYAQNDLGAIFMNGRTLPPNQVAALLSEEAGFLQERMVLSEELPEWGWTLYHPVELSFYSGSLLDIQKYTLLIAIFTGVIAVQFTILFSHHLSKPIKDLAAFCKRVAKGESQTGVDIGTKRKDEIGVLSTSLQEMVYNLDEQKQQIDRIKHQNEMILNSVHVGILLIGESSSPLSNDAAKAMLERDEGLRKNIQDIIHSRSKQRAEEMIMTYVDGEKVFYAVHYQDIGTDSNLAIMTFEDITQRRKLELRVERMSRLASLGEMASGIAHEIRNPLAGIKSTTELLLRRLNLSEQELKLTENMLIDIERVNKTITTTLDFSRPVESRLTNVKVDESIQSVLLLLKTMAKEKEVTFRHCVHQFDMLVDRDQLRQILLNIIMNGLNAMPEGGKITIDSRATEHDVILTISDTGIGMDEATIEKIFDPFFTTRSEGTGLGLSIVHQLVVQNQGDIEVVSSSGKGTTFEISFQKAEGGSGSGGESGNH</sequence>
<dbReference type="Gene3D" id="1.10.287.130">
    <property type="match status" value="1"/>
</dbReference>
<dbReference type="Pfam" id="PF02518">
    <property type="entry name" value="HATPase_c"/>
    <property type="match status" value="1"/>
</dbReference>
<dbReference type="AlphaFoldDB" id="A0A4Z0GXW4"/>
<dbReference type="CDD" id="cd06225">
    <property type="entry name" value="HAMP"/>
    <property type="match status" value="1"/>
</dbReference>
<keyword evidence="5" id="KW-0597">Phosphoprotein</keyword>
<dbReference type="STRING" id="192814.GCA_900166575_00070"/>
<feature type="domain" description="Histidine kinase" evidence="14">
    <location>
        <begin position="379"/>
        <end position="584"/>
    </location>
</feature>
<evidence type="ECO:0000256" key="13">
    <source>
        <dbReference type="SAM" id="Phobius"/>
    </source>
</evidence>
<evidence type="ECO:0000256" key="8">
    <source>
        <dbReference type="ARBA" id="ARBA00022777"/>
    </source>
</evidence>
<dbReference type="GO" id="GO:0005524">
    <property type="term" value="F:ATP binding"/>
    <property type="evidence" value="ECO:0007669"/>
    <property type="project" value="UniProtKB-KW"/>
</dbReference>